<protein>
    <submittedName>
        <fullName evidence="1">Uncharacterized protein</fullName>
    </submittedName>
</protein>
<organism evidence="1 2">
    <name type="scientific">Lactuca sativa</name>
    <name type="common">Garden lettuce</name>
    <dbReference type="NCBI Taxonomy" id="4236"/>
    <lineage>
        <taxon>Eukaryota</taxon>
        <taxon>Viridiplantae</taxon>
        <taxon>Streptophyta</taxon>
        <taxon>Embryophyta</taxon>
        <taxon>Tracheophyta</taxon>
        <taxon>Spermatophyta</taxon>
        <taxon>Magnoliopsida</taxon>
        <taxon>eudicotyledons</taxon>
        <taxon>Gunneridae</taxon>
        <taxon>Pentapetalae</taxon>
        <taxon>asterids</taxon>
        <taxon>campanulids</taxon>
        <taxon>Asterales</taxon>
        <taxon>Asteraceae</taxon>
        <taxon>Cichorioideae</taxon>
        <taxon>Cichorieae</taxon>
        <taxon>Lactucinae</taxon>
        <taxon>Lactuca</taxon>
    </lineage>
</organism>
<dbReference type="AlphaFoldDB" id="A0A9R1XPS5"/>
<evidence type="ECO:0000313" key="1">
    <source>
        <dbReference type="EMBL" id="KAJ0217399.1"/>
    </source>
</evidence>
<gene>
    <name evidence="1" type="ORF">LSAT_V11C300153550</name>
</gene>
<evidence type="ECO:0000313" key="2">
    <source>
        <dbReference type="Proteomes" id="UP000235145"/>
    </source>
</evidence>
<keyword evidence="2" id="KW-1185">Reference proteome</keyword>
<comment type="caution">
    <text evidence="1">The sequence shown here is derived from an EMBL/GenBank/DDBJ whole genome shotgun (WGS) entry which is preliminary data.</text>
</comment>
<dbReference type="Proteomes" id="UP000235145">
    <property type="component" value="Unassembled WGS sequence"/>
</dbReference>
<name>A0A9R1XPS5_LACSA</name>
<reference evidence="1 2" key="1">
    <citation type="journal article" date="2017" name="Nat. Commun.">
        <title>Genome assembly with in vitro proximity ligation data and whole-genome triplication in lettuce.</title>
        <authorList>
            <person name="Reyes-Chin-Wo S."/>
            <person name="Wang Z."/>
            <person name="Yang X."/>
            <person name="Kozik A."/>
            <person name="Arikit S."/>
            <person name="Song C."/>
            <person name="Xia L."/>
            <person name="Froenicke L."/>
            <person name="Lavelle D.O."/>
            <person name="Truco M.J."/>
            <person name="Xia R."/>
            <person name="Zhu S."/>
            <person name="Xu C."/>
            <person name="Xu H."/>
            <person name="Xu X."/>
            <person name="Cox K."/>
            <person name="Korf I."/>
            <person name="Meyers B.C."/>
            <person name="Michelmore R.W."/>
        </authorList>
    </citation>
    <scope>NUCLEOTIDE SEQUENCE [LARGE SCALE GENOMIC DNA]</scope>
    <source>
        <strain evidence="2">cv. Salinas</strain>
        <tissue evidence="1">Seedlings</tissue>
    </source>
</reference>
<sequence>MTLFLVDLWKHIDIWWDVELLDELSVQYLVSWYDIVYLNGGQRKAFDVLSTQRFDLFILCFLGFTIDVGMVVPKKSYDVFLDLQIDVELNFIRSRGYTILF</sequence>
<accession>A0A9R1XPS5</accession>
<dbReference type="EMBL" id="NBSK02000003">
    <property type="protein sequence ID" value="KAJ0217399.1"/>
    <property type="molecule type" value="Genomic_DNA"/>
</dbReference>
<proteinExistence type="predicted"/>